<feature type="coiled-coil region" evidence="1">
    <location>
        <begin position="395"/>
        <end position="452"/>
    </location>
</feature>
<keyword evidence="1" id="KW-0175">Coiled coil</keyword>
<proteinExistence type="predicted"/>
<comment type="caution">
    <text evidence="3">The sequence shown here is derived from an EMBL/GenBank/DDBJ whole genome shotgun (WGS) entry which is preliminary data.</text>
</comment>
<protein>
    <submittedName>
        <fullName evidence="3">Uncharacterized protein</fullName>
    </submittedName>
</protein>
<feature type="compositionally biased region" description="Basic and acidic residues" evidence="2">
    <location>
        <begin position="613"/>
        <end position="623"/>
    </location>
</feature>
<evidence type="ECO:0000313" key="3">
    <source>
        <dbReference type="EMBL" id="KAL3398716.1"/>
    </source>
</evidence>
<feature type="region of interest" description="Disordered" evidence="2">
    <location>
        <begin position="86"/>
        <end position="107"/>
    </location>
</feature>
<evidence type="ECO:0000256" key="2">
    <source>
        <dbReference type="SAM" id="MobiDB-lite"/>
    </source>
</evidence>
<reference evidence="3 4" key="1">
    <citation type="journal article" date="2024" name="bioRxiv">
        <title>A reference genome for Trichogramma kaykai: A tiny desert-dwelling parasitoid wasp with competing sex-ratio distorters.</title>
        <authorList>
            <person name="Culotta J."/>
            <person name="Lindsey A.R."/>
        </authorList>
    </citation>
    <scope>NUCLEOTIDE SEQUENCE [LARGE SCALE GENOMIC DNA]</scope>
    <source>
        <strain evidence="3 4">KSX58</strain>
    </source>
</reference>
<organism evidence="3 4">
    <name type="scientific">Trichogramma kaykai</name>
    <dbReference type="NCBI Taxonomy" id="54128"/>
    <lineage>
        <taxon>Eukaryota</taxon>
        <taxon>Metazoa</taxon>
        <taxon>Ecdysozoa</taxon>
        <taxon>Arthropoda</taxon>
        <taxon>Hexapoda</taxon>
        <taxon>Insecta</taxon>
        <taxon>Pterygota</taxon>
        <taxon>Neoptera</taxon>
        <taxon>Endopterygota</taxon>
        <taxon>Hymenoptera</taxon>
        <taxon>Apocrita</taxon>
        <taxon>Proctotrupomorpha</taxon>
        <taxon>Chalcidoidea</taxon>
        <taxon>Trichogrammatidae</taxon>
        <taxon>Trichogramma</taxon>
    </lineage>
</organism>
<accession>A0ABD2WZZ0</accession>
<keyword evidence="4" id="KW-1185">Reference proteome</keyword>
<sequence length="652" mass="74241">MLQLDIGAVSEIRGPSSRKRAANARSTRTAYFFLRSLHNIAYTSDTFSSTLLKIDASDRSLGSSGGRSDASLHAAIRRVYKKITTTTMRRERERGPQGYDTPTRGSSRVFSTASCSETINMIGKFVVLLLLSATIVAAGVPHNLRADSENQYGIFESIGGLLADLQGKINHSLDTGKEAFSKFLDNFKDKREQLAEAAKKTLSDLLEKYEQVKEQVKQFDKRKDAIVALIEEWKAKGEQLVQMSKEQIAELREKVKFILEKQPGSASVQQISAELDKLELVDSLEDLQELVEESVQGNTDNVQLRSAFTDKVSSAAKSLYEKVLDIIKNGSSTVSDLIAKIRVQRVKVVELAKEKLAVLKEQYDLIQEKLEKFVSGNDGILPLVTKFIENTTAFVKESRHLVENLKEKVQEALNDPQHAEHVEEVKEVVEDVKDLEDMGNQLEDVVEQYKSQFLTPKVVNYRRRFFLDVGSLLQNFQDRFAQLHQKLHSGHSLNSIFDDFDEQQEKWIAESDKRFEEAIKKLIEALKNKRQPKEKPEVVEEVKEPEEVKVVEQPEVVEEVKEPEVVQEVKEPEVVEEVKEPEVVEEVKEPEPVEEVQEPQLVEEVQPESDEEVKERPEEEAIKVNELPEEVKEVLQIEEESQQQESREQDLE</sequence>
<feature type="region of interest" description="Disordered" evidence="2">
    <location>
        <begin position="570"/>
        <end position="628"/>
    </location>
</feature>
<dbReference type="AlphaFoldDB" id="A0ABD2WZZ0"/>
<dbReference type="EMBL" id="JBJJXI010000059">
    <property type="protein sequence ID" value="KAL3398716.1"/>
    <property type="molecule type" value="Genomic_DNA"/>
</dbReference>
<name>A0ABD2WZZ0_9HYME</name>
<gene>
    <name evidence="3" type="ORF">TKK_007842</name>
</gene>
<feature type="compositionally biased region" description="Basic and acidic residues" evidence="2">
    <location>
        <begin position="570"/>
        <end position="591"/>
    </location>
</feature>
<dbReference type="Proteomes" id="UP001627154">
    <property type="component" value="Unassembled WGS sequence"/>
</dbReference>
<feature type="coiled-coil region" evidence="1">
    <location>
        <begin position="184"/>
        <end position="261"/>
    </location>
</feature>
<evidence type="ECO:0000256" key="1">
    <source>
        <dbReference type="SAM" id="Coils"/>
    </source>
</evidence>
<evidence type="ECO:0000313" key="4">
    <source>
        <dbReference type="Proteomes" id="UP001627154"/>
    </source>
</evidence>